<feature type="region of interest" description="Disordered" evidence="1">
    <location>
        <begin position="109"/>
        <end position="130"/>
    </location>
</feature>
<keyword evidence="3" id="KW-1185">Reference proteome</keyword>
<evidence type="ECO:0000313" key="3">
    <source>
        <dbReference type="Proteomes" id="UP001472866"/>
    </source>
</evidence>
<evidence type="ECO:0000256" key="1">
    <source>
        <dbReference type="SAM" id="MobiDB-lite"/>
    </source>
</evidence>
<proteinExistence type="predicted"/>
<accession>A0AAX4NZA9</accession>
<name>A0AAX4NZA9_9CHLO</name>
<gene>
    <name evidence="2" type="ORF">HKI87_01g06960</name>
</gene>
<organism evidence="2 3">
    <name type="scientific">Chloropicon roscoffensis</name>
    <dbReference type="NCBI Taxonomy" id="1461544"/>
    <lineage>
        <taxon>Eukaryota</taxon>
        <taxon>Viridiplantae</taxon>
        <taxon>Chlorophyta</taxon>
        <taxon>Chloropicophyceae</taxon>
        <taxon>Chloropicales</taxon>
        <taxon>Chloropicaceae</taxon>
        <taxon>Chloropicon</taxon>
    </lineage>
</organism>
<dbReference type="AlphaFoldDB" id="A0AAX4NZA9"/>
<dbReference type="Proteomes" id="UP001472866">
    <property type="component" value="Chromosome 01"/>
</dbReference>
<evidence type="ECO:0000313" key="2">
    <source>
        <dbReference type="EMBL" id="WZN59171.1"/>
    </source>
</evidence>
<feature type="region of interest" description="Disordered" evidence="1">
    <location>
        <begin position="142"/>
        <end position="206"/>
    </location>
</feature>
<dbReference type="EMBL" id="CP151501">
    <property type="protein sequence ID" value="WZN59171.1"/>
    <property type="molecule type" value="Genomic_DNA"/>
</dbReference>
<sequence>MWARGRLRDPCAFDAVDALEGPPPPWFEHLKTLKDHPKLCNSISKILQHRRDEGASATHRSDFTAALKGTSPFVTPGVASGEDPLVCLFQERLEVYKRKKFEEVAQKLEQESRSRATLGDEAPAGTPDTHVAREYKVDGHVCEESDSCPEPAPLPQKLFPKGLNATASTSSKDDEGFNPRSPLKVKEQDSTGLSVSEDHLRNESAGAQVDHMERQVEDLNIALRSTSDQLHCCQIANSELKKRLKESESIVQGLGSKYSSLLKEVILAKELLCHVRRKLDGESGSISDTLRLLNKTSEKASHRIQAIDDLRNYPQEEVVAGFAEEVEKIATTLKKLRPPLEQRRG</sequence>
<reference evidence="2 3" key="1">
    <citation type="submission" date="2024-03" db="EMBL/GenBank/DDBJ databases">
        <title>Complete genome sequence of the green alga Chloropicon roscoffensis RCC1871.</title>
        <authorList>
            <person name="Lemieux C."/>
            <person name="Pombert J.-F."/>
            <person name="Otis C."/>
            <person name="Turmel M."/>
        </authorList>
    </citation>
    <scope>NUCLEOTIDE SEQUENCE [LARGE SCALE GENOMIC DNA]</scope>
    <source>
        <strain evidence="2 3">RCC1871</strain>
    </source>
</reference>
<protein>
    <submittedName>
        <fullName evidence="2">Uncharacterized protein</fullName>
    </submittedName>
</protein>